<reference evidence="1 2" key="1">
    <citation type="submission" date="2018-01" db="EMBL/GenBank/DDBJ databases">
        <title>The draft genome sequence of Halioglobus lutimaris HF004.</title>
        <authorList>
            <person name="Du Z.-J."/>
            <person name="Shi M.-J."/>
        </authorList>
    </citation>
    <scope>NUCLEOTIDE SEQUENCE [LARGE SCALE GENOMIC DNA]</scope>
    <source>
        <strain evidence="1 2">HF004</strain>
    </source>
</reference>
<evidence type="ECO:0008006" key="3">
    <source>
        <dbReference type="Google" id="ProtNLM"/>
    </source>
</evidence>
<dbReference type="RefSeq" id="WP_076001341.1">
    <property type="nucleotide sequence ID" value="NZ_PKUS01000049.1"/>
</dbReference>
<dbReference type="AlphaFoldDB" id="A0A2N5WWZ8"/>
<dbReference type="OrthoDB" id="7593462at2"/>
<dbReference type="Pfam" id="PF05721">
    <property type="entry name" value="PhyH"/>
    <property type="match status" value="1"/>
</dbReference>
<gene>
    <name evidence="1" type="ORF">C0039_20115</name>
</gene>
<protein>
    <recommendedName>
        <fullName evidence="3">Phytanoyl-CoA dioxygenase</fullName>
    </recommendedName>
</protein>
<dbReference type="EMBL" id="PKUS01000049">
    <property type="protein sequence ID" value="PLW66757.1"/>
    <property type="molecule type" value="Genomic_DNA"/>
</dbReference>
<keyword evidence="2" id="KW-1185">Reference proteome</keyword>
<proteinExistence type="predicted"/>
<name>A0A2N5WWZ8_9GAMM</name>
<evidence type="ECO:0000313" key="1">
    <source>
        <dbReference type="EMBL" id="PLW66757.1"/>
    </source>
</evidence>
<accession>A0A2N5WWZ8</accession>
<organism evidence="1 2">
    <name type="scientific">Pseudohalioglobus lutimaris</name>
    <dbReference type="NCBI Taxonomy" id="1737061"/>
    <lineage>
        <taxon>Bacteria</taxon>
        <taxon>Pseudomonadati</taxon>
        <taxon>Pseudomonadota</taxon>
        <taxon>Gammaproteobacteria</taxon>
        <taxon>Cellvibrionales</taxon>
        <taxon>Halieaceae</taxon>
        <taxon>Pseudohalioglobus</taxon>
    </lineage>
</organism>
<sequence length="426" mass="47364">MFGEVKRDMNVGDLSGWGLKAWDFDEFHRVELPARLKSGVNDKVAWDLEGVPPFSITLPDGRAYSYALVRGWVKITQGIHADAQCVIEIQERAWQNYVHELRTTSSLILSQAVSFLRGSIDDWRTWAPAIQCMYSGREIFDPSLPLLSMDGIPLDLKKAFHYGDEPEEMSHFLRTAGYLVIRGAMAHRYEEIAIEIDRIRSESSEGEIFSWWTQNLDTEQRFPYRLMFISERSSLIRSLMDDDATVRDIVALSKRNLVPLHDRGQGAMTVLKPFGEGAKLAPSIAGNLGWHADCGLGGCNIMCPSINIGIHLDAAGSQSSQLWALAGTHGRSVHNTALMGTDHPRAVPLDTSPGDVTVHYSCLMHAGPPPTGPNQRRTLYLPFYAPETLQLLGRFQSFEQVLPGYGTGDIPSLDQVAKEQTTHGIS</sequence>
<dbReference type="Proteomes" id="UP000235005">
    <property type="component" value="Unassembled WGS sequence"/>
</dbReference>
<dbReference type="SUPFAM" id="SSF51197">
    <property type="entry name" value="Clavaminate synthase-like"/>
    <property type="match status" value="1"/>
</dbReference>
<dbReference type="GO" id="GO:0016706">
    <property type="term" value="F:2-oxoglutarate-dependent dioxygenase activity"/>
    <property type="evidence" value="ECO:0007669"/>
    <property type="project" value="UniProtKB-ARBA"/>
</dbReference>
<dbReference type="Gene3D" id="2.60.120.620">
    <property type="entry name" value="q2cbj1_9rhob like domain"/>
    <property type="match status" value="1"/>
</dbReference>
<evidence type="ECO:0000313" key="2">
    <source>
        <dbReference type="Proteomes" id="UP000235005"/>
    </source>
</evidence>
<comment type="caution">
    <text evidence="1">The sequence shown here is derived from an EMBL/GenBank/DDBJ whole genome shotgun (WGS) entry which is preliminary data.</text>
</comment>
<dbReference type="InterPro" id="IPR008775">
    <property type="entry name" value="Phytyl_CoA_dOase-like"/>
</dbReference>